<dbReference type="Proteomes" id="UP001642487">
    <property type="component" value="Chromosome 4"/>
</dbReference>
<evidence type="ECO:0000259" key="1">
    <source>
        <dbReference type="PROSITE" id="PS50011"/>
    </source>
</evidence>
<dbReference type="PROSITE" id="PS50011">
    <property type="entry name" value="PROTEIN_KINASE_DOM"/>
    <property type="match status" value="1"/>
</dbReference>
<sequence>MSNWNRVKVLGRGSDGTVFLAIPTSGALDFVALKVVSIEDAHSLITEETILLNFKGCPEIVQCLGSGSLAALIRRREKLTETEVKEYLKMILRGLYRIHERGYVHVVIKPYNILVFLDDNDKLKLKITDFKLSKKCDEFEEVVIATNAKPRFRGTPRYMSPESILFGKINTSPYIWSMGCILIKMISGKHVWSDCKSVGQLVKLVVNQMDLPNIPEELSREGRYLLSKCLGQKSEQRWMANMRLKHPYLQQELKLDEEFSIWSDFNLLQDIYGS</sequence>
<accession>A0ABP0YHT3</accession>
<dbReference type="Gene3D" id="1.10.510.10">
    <property type="entry name" value="Transferase(Phosphotransferase) domain 1"/>
    <property type="match status" value="1"/>
</dbReference>
<name>A0ABP0YHT3_9ROSI</name>
<feature type="domain" description="Protein kinase" evidence="1">
    <location>
        <begin position="4"/>
        <end position="249"/>
    </location>
</feature>
<proteinExistence type="predicted"/>
<reference evidence="2 3" key="1">
    <citation type="submission" date="2024-03" db="EMBL/GenBank/DDBJ databases">
        <authorList>
            <person name="Gkanogiannis A."/>
            <person name="Becerra Lopez-Lavalle L."/>
        </authorList>
    </citation>
    <scope>NUCLEOTIDE SEQUENCE [LARGE SCALE GENOMIC DNA]</scope>
</reference>
<keyword evidence="3" id="KW-1185">Reference proteome</keyword>
<evidence type="ECO:0000313" key="2">
    <source>
        <dbReference type="EMBL" id="CAK9319512.1"/>
    </source>
</evidence>
<dbReference type="InterPro" id="IPR052751">
    <property type="entry name" value="Plant_MAPKKK"/>
</dbReference>
<dbReference type="InterPro" id="IPR000719">
    <property type="entry name" value="Prot_kinase_dom"/>
</dbReference>
<dbReference type="EMBL" id="OZ021738">
    <property type="protein sequence ID" value="CAK9319512.1"/>
    <property type="molecule type" value="Genomic_DNA"/>
</dbReference>
<gene>
    <name evidence="2" type="ORF">CITCOLO1_LOCUS11520</name>
</gene>
<dbReference type="InterPro" id="IPR011009">
    <property type="entry name" value="Kinase-like_dom_sf"/>
</dbReference>
<dbReference type="PANTHER" id="PTHR48011:SF51">
    <property type="entry name" value="PROTEIN KINASE SUPERFAMILY PROTEIN"/>
    <property type="match status" value="1"/>
</dbReference>
<protein>
    <recommendedName>
        <fullName evidence="1">Protein kinase domain-containing protein</fullName>
    </recommendedName>
</protein>
<dbReference type="Pfam" id="PF00069">
    <property type="entry name" value="Pkinase"/>
    <property type="match status" value="1"/>
</dbReference>
<dbReference type="SUPFAM" id="SSF56112">
    <property type="entry name" value="Protein kinase-like (PK-like)"/>
    <property type="match status" value="1"/>
</dbReference>
<dbReference type="PANTHER" id="PTHR48011">
    <property type="entry name" value="CCR4-NOT TRANSCRIPTIONAL COMPLEX SUBUNIT CAF120-RELATED"/>
    <property type="match status" value="1"/>
</dbReference>
<evidence type="ECO:0000313" key="3">
    <source>
        <dbReference type="Proteomes" id="UP001642487"/>
    </source>
</evidence>
<organism evidence="2 3">
    <name type="scientific">Citrullus colocynthis</name>
    <name type="common">colocynth</name>
    <dbReference type="NCBI Taxonomy" id="252529"/>
    <lineage>
        <taxon>Eukaryota</taxon>
        <taxon>Viridiplantae</taxon>
        <taxon>Streptophyta</taxon>
        <taxon>Embryophyta</taxon>
        <taxon>Tracheophyta</taxon>
        <taxon>Spermatophyta</taxon>
        <taxon>Magnoliopsida</taxon>
        <taxon>eudicotyledons</taxon>
        <taxon>Gunneridae</taxon>
        <taxon>Pentapetalae</taxon>
        <taxon>rosids</taxon>
        <taxon>fabids</taxon>
        <taxon>Cucurbitales</taxon>
        <taxon>Cucurbitaceae</taxon>
        <taxon>Benincaseae</taxon>
        <taxon>Citrullus</taxon>
    </lineage>
</organism>